<gene>
    <name evidence="2" type="ORF">SEMRO_15_G010850.1</name>
</gene>
<comment type="caution">
    <text evidence="2">The sequence shown here is derived from an EMBL/GenBank/DDBJ whole genome shotgun (WGS) entry which is preliminary data.</text>
</comment>
<name>A0A9N8DAE2_9STRA</name>
<sequence>MSSRSSQFAPSLRAKTASNRLPPAEAVTNNGPMYEYYEEHQYTNKDEATNDLSLNRSTMPAASDERMPAAAAGIDHHAMRMAPPAESKSAGWIEELQDVKWGLQVASMHNTIQLDLMAMQGLDEKPEEADALIVMMARHQQENGLGP</sequence>
<accession>A0A9N8DAE2</accession>
<dbReference type="Proteomes" id="UP001153069">
    <property type="component" value="Unassembled WGS sequence"/>
</dbReference>
<keyword evidence="3" id="KW-1185">Reference proteome</keyword>
<organism evidence="2 3">
    <name type="scientific">Seminavis robusta</name>
    <dbReference type="NCBI Taxonomy" id="568900"/>
    <lineage>
        <taxon>Eukaryota</taxon>
        <taxon>Sar</taxon>
        <taxon>Stramenopiles</taxon>
        <taxon>Ochrophyta</taxon>
        <taxon>Bacillariophyta</taxon>
        <taxon>Bacillariophyceae</taxon>
        <taxon>Bacillariophycidae</taxon>
        <taxon>Naviculales</taxon>
        <taxon>Naviculaceae</taxon>
        <taxon>Seminavis</taxon>
    </lineage>
</organism>
<evidence type="ECO:0000256" key="1">
    <source>
        <dbReference type="SAM" id="MobiDB-lite"/>
    </source>
</evidence>
<feature type="region of interest" description="Disordered" evidence="1">
    <location>
        <begin position="1"/>
        <end position="30"/>
    </location>
</feature>
<protein>
    <submittedName>
        <fullName evidence="2">Uncharacterized protein</fullName>
    </submittedName>
</protein>
<evidence type="ECO:0000313" key="2">
    <source>
        <dbReference type="EMBL" id="CAB9497131.1"/>
    </source>
</evidence>
<dbReference type="EMBL" id="CAICTM010000015">
    <property type="protein sequence ID" value="CAB9497131.1"/>
    <property type="molecule type" value="Genomic_DNA"/>
</dbReference>
<evidence type="ECO:0000313" key="3">
    <source>
        <dbReference type="Proteomes" id="UP001153069"/>
    </source>
</evidence>
<proteinExistence type="predicted"/>
<dbReference type="AlphaFoldDB" id="A0A9N8DAE2"/>
<reference evidence="2" key="1">
    <citation type="submission" date="2020-06" db="EMBL/GenBank/DDBJ databases">
        <authorList>
            <consortium name="Plant Systems Biology data submission"/>
        </authorList>
    </citation>
    <scope>NUCLEOTIDE SEQUENCE</scope>
    <source>
        <strain evidence="2">D6</strain>
    </source>
</reference>